<dbReference type="PANTHER" id="PTHR31170">
    <property type="entry name" value="BNAC04G53230D PROTEIN"/>
    <property type="match status" value="1"/>
</dbReference>
<proteinExistence type="predicted"/>
<dbReference type="Pfam" id="PF03140">
    <property type="entry name" value="DUF247"/>
    <property type="match status" value="1"/>
</dbReference>
<keyword evidence="1" id="KW-0812">Transmembrane</keyword>
<accession>A0AAN8UK42</accession>
<dbReference type="Proteomes" id="UP001370490">
    <property type="component" value="Unassembled WGS sequence"/>
</dbReference>
<gene>
    <name evidence="2" type="ORF">RJ641_022227</name>
</gene>
<protein>
    <submittedName>
        <fullName evidence="2">Uncharacterized protein</fullName>
    </submittedName>
</protein>
<evidence type="ECO:0000313" key="3">
    <source>
        <dbReference type="Proteomes" id="UP001370490"/>
    </source>
</evidence>
<dbReference type="PANTHER" id="PTHR31170:SF25">
    <property type="entry name" value="BNAA09G04570D PROTEIN"/>
    <property type="match status" value="1"/>
</dbReference>
<name>A0AAN8UK42_9MAGN</name>
<organism evidence="2 3">
    <name type="scientific">Dillenia turbinata</name>
    <dbReference type="NCBI Taxonomy" id="194707"/>
    <lineage>
        <taxon>Eukaryota</taxon>
        <taxon>Viridiplantae</taxon>
        <taxon>Streptophyta</taxon>
        <taxon>Embryophyta</taxon>
        <taxon>Tracheophyta</taxon>
        <taxon>Spermatophyta</taxon>
        <taxon>Magnoliopsida</taxon>
        <taxon>eudicotyledons</taxon>
        <taxon>Gunneridae</taxon>
        <taxon>Pentapetalae</taxon>
        <taxon>Dilleniales</taxon>
        <taxon>Dilleniaceae</taxon>
        <taxon>Dillenia</taxon>
    </lineage>
</organism>
<evidence type="ECO:0000313" key="2">
    <source>
        <dbReference type="EMBL" id="KAK6912626.1"/>
    </source>
</evidence>
<comment type="caution">
    <text evidence="2">The sequence shown here is derived from an EMBL/GenBank/DDBJ whole genome shotgun (WGS) entry which is preliminary data.</text>
</comment>
<keyword evidence="1" id="KW-0472">Membrane</keyword>
<sequence length="618" mass="71055">MLHPKRSIFRVADTDTLGKPNAEANMPSVVLIGRAVGEQKLRYLKMFLKQVSNDIWNPNKSSWVSGSSSKKSLIPVQLSIKVMESFDVGKQWEEEDDDGNPLVTSIGNMLQATPSLHPKRPLHHHKVKSFRAMEEQKQRYLSKFLERTKANTSLKTYLRNIEGWIERFRDCYAEPIELSNDQLVKMILVDSAFIIELFRSSDDPKIRDDEGRDCIFGKPYLHGDVLCDLALLENQLPFFVLDGLYDLSVHSSSDDSSKSFLKLTINYFNLQDKIDDYSKINKLPLNHLLDVIRICNVLDLSSNPTPSASQDGDTFEIAPSATKLHECGVRFRAGTRFLILQFENGVLVLPKLVLDFFGPRESVFRNIIAFENCYHERDRHFIDFFMFFDNLIKTTKDVDLLVQNGIIRIYQGDSSMVAKFFNTIVIDIKQDSTKYNFTGVCRELNNYCRIPRHRWMATLRRDYFGNPWTVLSLIAALIIVCKWTSGDCYCISGLKGSISRGCSKKEKGQSDSLATTQLVHEEYRLMVTIRTISFYFTISYSTVVLIFLECIKNAQGYVDPTGENPKKFMLKFGGEVLKIIKSRANNHQLLMGRDKLKLKEKHLPEDYQNHLYDQLMTL</sequence>
<dbReference type="EMBL" id="JBAMMX010000027">
    <property type="protein sequence ID" value="KAK6912626.1"/>
    <property type="molecule type" value="Genomic_DNA"/>
</dbReference>
<dbReference type="AlphaFoldDB" id="A0AAN8UK42"/>
<keyword evidence="1" id="KW-1133">Transmembrane helix</keyword>
<reference evidence="2 3" key="1">
    <citation type="submission" date="2023-12" db="EMBL/GenBank/DDBJ databases">
        <title>A high-quality genome assembly for Dillenia turbinata (Dilleniales).</title>
        <authorList>
            <person name="Chanderbali A."/>
        </authorList>
    </citation>
    <scope>NUCLEOTIDE SEQUENCE [LARGE SCALE GENOMIC DNA]</scope>
    <source>
        <strain evidence="2">LSX21</strain>
        <tissue evidence="2">Leaf</tissue>
    </source>
</reference>
<keyword evidence="3" id="KW-1185">Reference proteome</keyword>
<feature type="transmembrane region" description="Helical" evidence="1">
    <location>
        <begin position="532"/>
        <end position="551"/>
    </location>
</feature>
<evidence type="ECO:0000256" key="1">
    <source>
        <dbReference type="SAM" id="Phobius"/>
    </source>
</evidence>
<dbReference type="InterPro" id="IPR004158">
    <property type="entry name" value="DUF247_pln"/>
</dbReference>